<reference evidence="1 2" key="1">
    <citation type="submission" date="2018-11" db="EMBL/GenBank/DDBJ databases">
        <title>Pseudaminobacter arsenicus sp. nov., an arsenic-resistant bacterium isolated from arsenic-rich aquifers.</title>
        <authorList>
            <person name="Mu Y."/>
        </authorList>
    </citation>
    <scope>NUCLEOTIDE SEQUENCE [LARGE SCALE GENOMIC DNA]</scope>
    <source>
        <strain evidence="1 2">CB3</strain>
    </source>
</reference>
<dbReference type="OrthoDB" id="8020904at2"/>
<organism evidence="1 2">
    <name type="scientific">Borborobacter arsenicus</name>
    <dbReference type="NCBI Taxonomy" id="1851146"/>
    <lineage>
        <taxon>Bacteria</taxon>
        <taxon>Pseudomonadati</taxon>
        <taxon>Pseudomonadota</taxon>
        <taxon>Alphaproteobacteria</taxon>
        <taxon>Hyphomicrobiales</taxon>
        <taxon>Phyllobacteriaceae</taxon>
        <taxon>Borborobacter</taxon>
    </lineage>
</organism>
<evidence type="ECO:0000313" key="1">
    <source>
        <dbReference type="EMBL" id="RUM98979.1"/>
    </source>
</evidence>
<evidence type="ECO:0000313" key="2">
    <source>
        <dbReference type="Proteomes" id="UP000281647"/>
    </source>
</evidence>
<gene>
    <name evidence="1" type="ORF">EET67_04885</name>
</gene>
<dbReference type="Proteomes" id="UP000281647">
    <property type="component" value="Unassembled WGS sequence"/>
</dbReference>
<proteinExistence type="predicted"/>
<accession>A0A432V9Y2</accession>
<dbReference type="AlphaFoldDB" id="A0A432V9Y2"/>
<dbReference type="RefSeq" id="WP_128624482.1">
    <property type="nucleotide sequence ID" value="NZ_ML133508.1"/>
</dbReference>
<evidence type="ECO:0008006" key="3">
    <source>
        <dbReference type="Google" id="ProtNLM"/>
    </source>
</evidence>
<dbReference type="EMBL" id="RKST01000003">
    <property type="protein sequence ID" value="RUM98979.1"/>
    <property type="molecule type" value="Genomic_DNA"/>
</dbReference>
<sequence length="137" mass="15059">MTSDLIAKLEKLDGPSREVDAEIATCVDRYVTRPNKGWPDKIDYGRLEADGLVTWPGHGFDQLVPAYTARLDAALALVERVLPRMWRSIEWAGTSKPPSEWPVVEFGIGDFKGKAQAKTAPIALLIALLKAKEAQDG</sequence>
<keyword evidence="2" id="KW-1185">Reference proteome</keyword>
<comment type="caution">
    <text evidence="1">The sequence shown here is derived from an EMBL/GenBank/DDBJ whole genome shotgun (WGS) entry which is preliminary data.</text>
</comment>
<name>A0A432V9Y2_9HYPH</name>
<protein>
    <recommendedName>
        <fullName evidence="3">Phage ABA sandwich domain-containing protein</fullName>
    </recommendedName>
</protein>